<dbReference type="Pfam" id="PF00171">
    <property type="entry name" value="Aldedh"/>
    <property type="match status" value="1"/>
</dbReference>
<dbReference type="CDD" id="cd07103">
    <property type="entry name" value="ALDH_F5_SSADH_GabD"/>
    <property type="match status" value="1"/>
</dbReference>
<evidence type="ECO:0000259" key="5">
    <source>
        <dbReference type="Pfam" id="PF00171"/>
    </source>
</evidence>
<feature type="active site" evidence="3">
    <location>
        <position position="255"/>
    </location>
</feature>
<keyword evidence="7" id="KW-1185">Reference proteome</keyword>
<dbReference type="Gene3D" id="3.40.309.10">
    <property type="entry name" value="Aldehyde Dehydrogenase, Chain A, domain 2"/>
    <property type="match status" value="1"/>
</dbReference>
<evidence type="ECO:0000256" key="2">
    <source>
        <dbReference type="ARBA" id="ARBA00023002"/>
    </source>
</evidence>
<gene>
    <name evidence="6" type="primary">gabD</name>
    <name evidence="6" type="ORF">QJV33_10505</name>
</gene>
<dbReference type="NCBIfam" id="TIGR01780">
    <property type="entry name" value="SSADH"/>
    <property type="match status" value="1"/>
</dbReference>
<sequence>MNLKNPSLFRQQCYINGQWLDADSGQTINVTNPATNDVIGTVPKMGTDETRRAIEAAEKAQIQWRKKTAKERSVILRRWYDLVMKNQEDLALLLTLEQGKPLAEAKGEIAYGASYLEWFAEEAKRVYGDVLPGHMGDKRVVVLKQPIGVTAAITPWNFPNAMITRKAGAALAVGCTMVLKPATATPYSAFALAVLAEEAGIPAGVLNIITGAAKAIGDELCENPIVRKLTFTGSTEIGAELMRNCAATVKKTSMELGGNAPFIVFDDADLDAAVEGAMVSKYRNAGQTCVCANRLYVQKGVYDAFVEKLKVAVGKLKIGNGTEAGVTIGPMIDAKAVAKIQEHIEDAVSKGATIAAGGKALGGNFFEPTILANVPANAVVSKEETFGPLAPVFCFETDEEVVRLANDTEFGLASYLYANDMSRIIKVSEELEYGMVGINTGLISNEMAPFGGVKASGLGREGSKYGIEDYLEIKYLCLSIKQ</sequence>
<evidence type="ECO:0000256" key="4">
    <source>
        <dbReference type="RuleBase" id="RU003345"/>
    </source>
</evidence>
<evidence type="ECO:0000313" key="6">
    <source>
        <dbReference type="EMBL" id="MDI2113700.1"/>
    </source>
</evidence>
<comment type="caution">
    <text evidence="6">The sequence shown here is derived from an EMBL/GenBank/DDBJ whole genome shotgun (WGS) entry which is preliminary data.</text>
</comment>
<dbReference type="PANTHER" id="PTHR43353">
    <property type="entry name" value="SUCCINATE-SEMIALDEHYDE DEHYDROGENASE, MITOCHONDRIAL"/>
    <property type="match status" value="1"/>
</dbReference>
<feature type="domain" description="Aldehyde dehydrogenase" evidence="5">
    <location>
        <begin position="19"/>
        <end position="475"/>
    </location>
</feature>
<dbReference type="InterPro" id="IPR050740">
    <property type="entry name" value="Aldehyde_DH_Superfamily"/>
</dbReference>
<dbReference type="Gene3D" id="3.40.605.10">
    <property type="entry name" value="Aldehyde Dehydrogenase, Chain A, domain 1"/>
    <property type="match status" value="1"/>
</dbReference>
<evidence type="ECO:0000256" key="1">
    <source>
        <dbReference type="ARBA" id="ARBA00009986"/>
    </source>
</evidence>
<dbReference type="SUPFAM" id="SSF53720">
    <property type="entry name" value="ALDH-like"/>
    <property type="match status" value="1"/>
</dbReference>
<dbReference type="RefSeq" id="WP_281463280.1">
    <property type="nucleotide sequence ID" value="NZ_JASBAN010000001.1"/>
</dbReference>
<dbReference type="InterPro" id="IPR010102">
    <property type="entry name" value="Succ_semiAld_DH"/>
</dbReference>
<dbReference type="InterPro" id="IPR016160">
    <property type="entry name" value="Ald_DH_CS_CYS"/>
</dbReference>
<dbReference type="NCBIfam" id="NF008415">
    <property type="entry name" value="PRK11241.1"/>
    <property type="match status" value="1"/>
</dbReference>
<dbReference type="InterPro" id="IPR029510">
    <property type="entry name" value="Ald_DH_CS_GLU"/>
</dbReference>
<keyword evidence="2 4" id="KW-0560">Oxidoreductase</keyword>
<evidence type="ECO:0000256" key="3">
    <source>
        <dbReference type="PROSITE-ProRule" id="PRU10007"/>
    </source>
</evidence>
<name>A0ABT6QBK9_9PROT</name>
<evidence type="ECO:0000313" key="7">
    <source>
        <dbReference type="Proteomes" id="UP001431775"/>
    </source>
</evidence>
<dbReference type="EMBL" id="JASBAN010000001">
    <property type="protein sequence ID" value="MDI2113700.1"/>
    <property type="molecule type" value="Genomic_DNA"/>
</dbReference>
<accession>A0ABT6QBK9</accession>
<dbReference type="Proteomes" id="UP001431775">
    <property type="component" value="Unassembled WGS sequence"/>
</dbReference>
<dbReference type="PROSITE" id="PS00687">
    <property type="entry name" value="ALDEHYDE_DEHYDR_GLU"/>
    <property type="match status" value="1"/>
</dbReference>
<dbReference type="InterPro" id="IPR016161">
    <property type="entry name" value="Ald_DH/histidinol_DH"/>
</dbReference>
<dbReference type="InterPro" id="IPR016163">
    <property type="entry name" value="Ald_DH_C"/>
</dbReference>
<organism evidence="6 7">
    <name type="scientific">Commensalibacter nepenthis</name>
    <dbReference type="NCBI Taxonomy" id="3043872"/>
    <lineage>
        <taxon>Bacteria</taxon>
        <taxon>Pseudomonadati</taxon>
        <taxon>Pseudomonadota</taxon>
        <taxon>Alphaproteobacteria</taxon>
        <taxon>Acetobacterales</taxon>
        <taxon>Acetobacteraceae</taxon>
    </lineage>
</organism>
<proteinExistence type="inferred from homology"/>
<dbReference type="PROSITE" id="PS00070">
    <property type="entry name" value="ALDEHYDE_DEHYDR_CYS"/>
    <property type="match status" value="1"/>
</dbReference>
<dbReference type="InterPro" id="IPR015590">
    <property type="entry name" value="Aldehyde_DH_dom"/>
</dbReference>
<protein>
    <submittedName>
        <fullName evidence="6">NADP-dependent succinate-semialdehyde dehydrogenase</fullName>
    </submittedName>
</protein>
<reference evidence="6" key="1">
    <citation type="submission" date="2023-05" db="EMBL/GenBank/DDBJ databases">
        <title>Whole genome sequence of Commensalibacter sp.</title>
        <authorList>
            <person name="Charoenyingcharoen P."/>
            <person name="Yukphan P."/>
        </authorList>
    </citation>
    <scope>NUCLEOTIDE SEQUENCE</scope>
    <source>
        <strain evidence="6">TBRC 10068</strain>
    </source>
</reference>
<comment type="similarity">
    <text evidence="1 4">Belongs to the aldehyde dehydrogenase family.</text>
</comment>
<dbReference type="PANTHER" id="PTHR43353:SF5">
    <property type="entry name" value="SUCCINATE-SEMIALDEHYDE DEHYDROGENASE, MITOCHONDRIAL"/>
    <property type="match status" value="1"/>
</dbReference>
<dbReference type="InterPro" id="IPR016162">
    <property type="entry name" value="Ald_DH_N"/>
</dbReference>